<feature type="transmembrane region" description="Helical" evidence="4">
    <location>
        <begin position="177"/>
        <end position="197"/>
    </location>
</feature>
<evidence type="ECO:0000313" key="7">
    <source>
        <dbReference type="Proteomes" id="UP000198588"/>
    </source>
</evidence>
<feature type="transmembrane region" description="Helical" evidence="4">
    <location>
        <begin position="21"/>
        <end position="40"/>
    </location>
</feature>
<feature type="domain" description="Major facilitator superfamily (MFS) profile" evidence="5">
    <location>
        <begin position="26"/>
        <end position="398"/>
    </location>
</feature>
<accession>A0A1G5VEG5</accession>
<gene>
    <name evidence="6" type="ORF">SAMN02927914_00582</name>
</gene>
<dbReference type="Gene3D" id="1.20.1250.20">
    <property type="entry name" value="MFS general substrate transporter like domains"/>
    <property type="match status" value="2"/>
</dbReference>
<name>A0A1G5VEG5_9HYPH</name>
<dbReference type="PANTHER" id="PTHR23521">
    <property type="entry name" value="TRANSPORTER MFS SUPERFAMILY"/>
    <property type="match status" value="1"/>
</dbReference>
<evidence type="ECO:0000256" key="4">
    <source>
        <dbReference type="SAM" id="Phobius"/>
    </source>
</evidence>
<reference evidence="6 7" key="1">
    <citation type="submission" date="2016-10" db="EMBL/GenBank/DDBJ databases">
        <authorList>
            <person name="de Groot N.N."/>
        </authorList>
    </citation>
    <scope>NUCLEOTIDE SEQUENCE [LARGE SCALE GENOMIC DNA]</scope>
    <source>
        <strain evidence="6 7">CGMCC 1.12097</strain>
    </source>
</reference>
<evidence type="ECO:0000256" key="3">
    <source>
        <dbReference type="ARBA" id="ARBA00023136"/>
    </source>
</evidence>
<feature type="transmembrane region" description="Helical" evidence="4">
    <location>
        <begin position="217"/>
        <end position="234"/>
    </location>
</feature>
<evidence type="ECO:0000259" key="5">
    <source>
        <dbReference type="PROSITE" id="PS50850"/>
    </source>
</evidence>
<keyword evidence="1 4" id="KW-0812">Transmembrane</keyword>
<evidence type="ECO:0000256" key="2">
    <source>
        <dbReference type="ARBA" id="ARBA00022989"/>
    </source>
</evidence>
<feature type="transmembrane region" description="Helical" evidence="4">
    <location>
        <begin position="150"/>
        <end position="171"/>
    </location>
</feature>
<dbReference type="PROSITE" id="PS50850">
    <property type="entry name" value="MFS"/>
    <property type="match status" value="1"/>
</dbReference>
<dbReference type="Proteomes" id="UP000198588">
    <property type="component" value="Unassembled WGS sequence"/>
</dbReference>
<evidence type="ECO:0000256" key="1">
    <source>
        <dbReference type="ARBA" id="ARBA00022692"/>
    </source>
</evidence>
<feature type="transmembrane region" description="Helical" evidence="4">
    <location>
        <begin position="311"/>
        <end position="332"/>
    </location>
</feature>
<proteinExistence type="predicted"/>
<feature type="transmembrane region" description="Helical" evidence="4">
    <location>
        <begin position="254"/>
        <end position="274"/>
    </location>
</feature>
<keyword evidence="2 4" id="KW-1133">Transmembrane helix</keyword>
<dbReference type="SUPFAM" id="SSF103473">
    <property type="entry name" value="MFS general substrate transporter"/>
    <property type="match status" value="1"/>
</dbReference>
<keyword evidence="3 4" id="KW-0472">Membrane</keyword>
<dbReference type="Pfam" id="PF07690">
    <property type="entry name" value="MFS_1"/>
    <property type="match status" value="1"/>
</dbReference>
<dbReference type="EMBL" id="FMXM01000002">
    <property type="protein sequence ID" value="SDA44301.1"/>
    <property type="molecule type" value="Genomic_DNA"/>
</dbReference>
<dbReference type="InterPro" id="IPR020846">
    <property type="entry name" value="MFS_dom"/>
</dbReference>
<dbReference type="GO" id="GO:0022857">
    <property type="term" value="F:transmembrane transporter activity"/>
    <property type="evidence" value="ECO:0007669"/>
    <property type="project" value="InterPro"/>
</dbReference>
<feature type="transmembrane region" description="Helical" evidence="4">
    <location>
        <begin position="339"/>
        <end position="358"/>
    </location>
</feature>
<dbReference type="AlphaFoldDB" id="A0A1G5VEG5"/>
<dbReference type="GO" id="GO:0005886">
    <property type="term" value="C:plasma membrane"/>
    <property type="evidence" value="ECO:0007669"/>
    <property type="project" value="TreeGrafter"/>
</dbReference>
<protein>
    <submittedName>
        <fullName evidence="6">Predicted arabinose efflux permease, MFS family</fullName>
    </submittedName>
</protein>
<sequence length="400" mass="40764">MAGPHMDDSMVATGSSEGEAGTQWAALAGVTAALAMFGAAQGLSSPLFTLLMQKQGMSPGLIGLSAAMMPLGLILSASSVPAAVRLVGARNLAVGCSLIGALCFLGIGYLQNWVAWYIIRFIIGVVINPLYILGEVWALSLAPPSRRGRVMGVFNTLMGAGYAAGPFTLTLVGTSGWAPFSVGVGGFMLCAVILRLVSSKLTGFEDDGQPSGSFVGFARLAPALLLAVLVSAAVQQSTYALVPVFGAGYGLPEAVLAALVMALSLGNILLQIPLGLLAERFGGRPMILACAMATTACALLLPLLILTPLIWGVLLVMGAVGYGVYTMALVELGSRFKGTLLVTGNAAFALLWGVGGIVGPPGAGLLMQGIGPLGLPVVIAGLDAVLIAFALYRSAQRRAS</sequence>
<organism evidence="6 7">
    <name type="scientific">Mesorhizobium qingshengii</name>
    <dbReference type="NCBI Taxonomy" id="1165689"/>
    <lineage>
        <taxon>Bacteria</taxon>
        <taxon>Pseudomonadati</taxon>
        <taxon>Pseudomonadota</taxon>
        <taxon>Alphaproteobacteria</taxon>
        <taxon>Hyphomicrobiales</taxon>
        <taxon>Phyllobacteriaceae</taxon>
        <taxon>Mesorhizobium</taxon>
    </lineage>
</organism>
<feature type="transmembrane region" description="Helical" evidence="4">
    <location>
        <begin position="286"/>
        <end position="305"/>
    </location>
</feature>
<feature type="transmembrane region" description="Helical" evidence="4">
    <location>
        <begin position="92"/>
        <end position="111"/>
    </location>
</feature>
<feature type="transmembrane region" description="Helical" evidence="4">
    <location>
        <begin position="117"/>
        <end position="138"/>
    </location>
</feature>
<dbReference type="InterPro" id="IPR011701">
    <property type="entry name" value="MFS"/>
</dbReference>
<feature type="transmembrane region" description="Helical" evidence="4">
    <location>
        <begin position="370"/>
        <end position="392"/>
    </location>
</feature>
<dbReference type="PANTHER" id="PTHR23521:SF3">
    <property type="entry name" value="MFS TRANSPORTER"/>
    <property type="match status" value="1"/>
</dbReference>
<dbReference type="InterPro" id="IPR036259">
    <property type="entry name" value="MFS_trans_sf"/>
</dbReference>
<feature type="transmembrane region" description="Helical" evidence="4">
    <location>
        <begin position="60"/>
        <end position="80"/>
    </location>
</feature>
<dbReference type="STRING" id="1165689.SAMN02927914_00582"/>
<evidence type="ECO:0000313" key="6">
    <source>
        <dbReference type="EMBL" id="SDA44301.1"/>
    </source>
</evidence>